<evidence type="ECO:0000256" key="2">
    <source>
        <dbReference type="ARBA" id="ARBA00022490"/>
    </source>
</evidence>
<dbReference type="EMBL" id="GL376628">
    <property type="status" value="NOT_ANNOTATED_CDS"/>
    <property type="molecule type" value="Genomic_DNA"/>
</dbReference>
<keyword evidence="2" id="KW-0963">Cytoplasm</keyword>
<dbReference type="eggNOG" id="KOG1820">
    <property type="taxonomic scope" value="Eukaryota"/>
</dbReference>
<name>K3WDE0_GLOUD</name>
<dbReference type="GO" id="GO:0061863">
    <property type="term" value="F:microtubule plus end polymerase"/>
    <property type="evidence" value="ECO:0007669"/>
    <property type="project" value="InterPro"/>
</dbReference>
<dbReference type="AlphaFoldDB" id="K3WDE0"/>
<evidence type="ECO:0000256" key="4">
    <source>
        <dbReference type="SAM" id="MobiDB-lite"/>
    </source>
</evidence>
<keyword evidence="7" id="KW-1185">Reference proteome</keyword>
<dbReference type="GO" id="GO:0051010">
    <property type="term" value="F:microtubule plus-end binding"/>
    <property type="evidence" value="ECO:0007669"/>
    <property type="project" value="InterPro"/>
</dbReference>
<dbReference type="HOGENOM" id="CLU_437146_0_0_1"/>
<dbReference type="EnsemblProtists" id="PYU1_T002981">
    <property type="protein sequence ID" value="PYU1_T002981"/>
    <property type="gene ID" value="PYU1_G002978"/>
</dbReference>
<comment type="subcellular location">
    <subcellularLocation>
        <location evidence="1">Cytoplasm</location>
        <location evidence="1">Cytoskeleton</location>
    </subcellularLocation>
</comment>
<feature type="region of interest" description="Disordered" evidence="4">
    <location>
        <begin position="27"/>
        <end position="114"/>
    </location>
</feature>
<organism evidence="6 7">
    <name type="scientific">Globisporangium ultimum (strain ATCC 200006 / CBS 805.95 / DAOM BR144)</name>
    <name type="common">Pythium ultimum</name>
    <dbReference type="NCBI Taxonomy" id="431595"/>
    <lineage>
        <taxon>Eukaryota</taxon>
        <taxon>Sar</taxon>
        <taxon>Stramenopiles</taxon>
        <taxon>Oomycota</taxon>
        <taxon>Peronosporomycetes</taxon>
        <taxon>Pythiales</taxon>
        <taxon>Pythiaceae</taxon>
        <taxon>Globisporangium</taxon>
    </lineage>
</organism>
<dbReference type="GO" id="GO:0007051">
    <property type="term" value="P:spindle organization"/>
    <property type="evidence" value="ECO:0007669"/>
    <property type="project" value="InterPro"/>
</dbReference>
<dbReference type="GO" id="GO:0030951">
    <property type="term" value="P:establishment or maintenance of microtubule cytoskeleton polarity"/>
    <property type="evidence" value="ECO:0007669"/>
    <property type="project" value="InterPro"/>
</dbReference>
<dbReference type="Gene3D" id="1.25.10.10">
    <property type="entry name" value="Leucine-rich Repeat Variant"/>
    <property type="match status" value="2"/>
</dbReference>
<dbReference type="Proteomes" id="UP000019132">
    <property type="component" value="Unassembled WGS sequence"/>
</dbReference>
<dbReference type="InterPro" id="IPR016024">
    <property type="entry name" value="ARM-type_fold"/>
</dbReference>
<dbReference type="STRING" id="431595.K3WDE0"/>
<dbReference type="Pfam" id="PF21041">
    <property type="entry name" value="XMAP215_CLASP_TOG"/>
    <property type="match status" value="1"/>
</dbReference>
<dbReference type="SMART" id="SM01349">
    <property type="entry name" value="TOG"/>
    <property type="match status" value="2"/>
</dbReference>
<dbReference type="InParanoid" id="K3WDE0"/>
<dbReference type="PANTHER" id="PTHR12609">
    <property type="entry name" value="MICROTUBULE ASSOCIATED PROTEIN XMAP215"/>
    <property type="match status" value="1"/>
</dbReference>
<reference evidence="7" key="1">
    <citation type="journal article" date="2010" name="Genome Biol.">
        <title>Genome sequence of the necrotrophic plant pathogen Pythium ultimum reveals original pathogenicity mechanisms and effector repertoire.</title>
        <authorList>
            <person name="Levesque C.A."/>
            <person name="Brouwer H."/>
            <person name="Cano L."/>
            <person name="Hamilton J.P."/>
            <person name="Holt C."/>
            <person name="Huitema E."/>
            <person name="Raffaele S."/>
            <person name="Robideau G.P."/>
            <person name="Thines M."/>
            <person name="Win J."/>
            <person name="Zerillo M.M."/>
            <person name="Beakes G.W."/>
            <person name="Boore J.L."/>
            <person name="Busam D."/>
            <person name="Dumas B."/>
            <person name="Ferriera S."/>
            <person name="Fuerstenberg S.I."/>
            <person name="Gachon C.M."/>
            <person name="Gaulin E."/>
            <person name="Govers F."/>
            <person name="Grenville-Briggs L."/>
            <person name="Horner N."/>
            <person name="Hostetler J."/>
            <person name="Jiang R.H."/>
            <person name="Johnson J."/>
            <person name="Krajaejun T."/>
            <person name="Lin H."/>
            <person name="Meijer H.J."/>
            <person name="Moore B."/>
            <person name="Morris P."/>
            <person name="Phuntmart V."/>
            <person name="Puiu D."/>
            <person name="Shetty J."/>
            <person name="Stajich J.E."/>
            <person name="Tripathy S."/>
            <person name="Wawra S."/>
            <person name="van West P."/>
            <person name="Whitty B.R."/>
            <person name="Coutinho P.M."/>
            <person name="Henrissat B."/>
            <person name="Martin F."/>
            <person name="Thomas P.D."/>
            <person name="Tyler B.M."/>
            <person name="De Vries R.P."/>
            <person name="Kamoun S."/>
            <person name="Yandell M."/>
            <person name="Tisserat N."/>
            <person name="Buell C.R."/>
        </authorList>
    </citation>
    <scope>NUCLEOTIDE SEQUENCE</scope>
    <source>
        <strain evidence="7">DAOM:BR144</strain>
    </source>
</reference>
<protein>
    <recommendedName>
        <fullName evidence="5">TOG domain-containing protein</fullName>
    </recommendedName>
</protein>
<evidence type="ECO:0000313" key="6">
    <source>
        <dbReference type="EnsemblProtists" id="PYU1_T002981"/>
    </source>
</evidence>
<feature type="domain" description="TOG" evidence="5">
    <location>
        <begin position="428"/>
        <end position="625"/>
    </location>
</feature>
<evidence type="ECO:0000259" key="5">
    <source>
        <dbReference type="SMART" id="SM01349"/>
    </source>
</evidence>
<dbReference type="OMA" id="CESTVNG"/>
<reference evidence="6" key="3">
    <citation type="submission" date="2015-02" db="UniProtKB">
        <authorList>
            <consortium name="EnsemblProtists"/>
        </authorList>
    </citation>
    <scope>IDENTIFICATION</scope>
    <source>
        <strain evidence="6">DAOM BR144</strain>
    </source>
</reference>
<keyword evidence="3" id="KW-0206">Cytoskeleton</keyword>
<sequence length="626" mass="66645">MSCKCRLCAGEDIAALMSISKSISSNITYDNGEEGGDDDALPPPPPMGRMTNSPPIPAARKAPVANSPPIPTARKAPVANSPPPNQPAQRKSALPSRFAQMRAAAAAEKAEPMEVDAAEDVTMKGSDDAPMAPVMPPPAPVAVAPPAAMAVDSSSAEAAVGGADAAEGVSVDDIAAKITDKNWKLRKEGFDQVKAYCERSGVRNDDVAPFLELFSKMCEDANASAMEAGIQAVLAYTVHVEPFQKSVVPGVMKRVTDKGFSSRPGTVKLCEELVQAFIEAGAAEDTVTALIEGTKNKKPKVPPACAQGILDALKAFGPRVVPLPIVKAALPALCESTVNGVRPIALNILVEIHRWTGPALVQDIVSNLRQAQQTEYEGLTKDLMVGQAAPTKFVRGSKRPTAAAGPKAAASGSAATGANAAAAFDPREFAETVNLLAKLPKTEFKAKLDLPKWSEKVEALKIVLDLIGPVPKLANDDYYELVNTLKILSNDSNVNIVAKSVEVLGALSDGLRKNFTQYARMMFPELMRKLSDKKSVILNATNNTLDLFLQHSMTIDMMMEEIKLALDASKNKAPSARVQTIGFLTRMDDTDPTVRKAGLDSFIVILKANSQISEWLQDLTQEPAFL</sequence>
<reference evidence="7" key="2">
    <citation type="submission" date="2010-04" db="EMBL/GenBank/DDBJ databases">
        <authorList>
            <person name="Buell R."/>
            <person name="Hamilton J."/>
            <person name="Hostetler J."/>
        </authorList>
    </citation>
    <scope>NUCLEOTIDE SEQUENCE [LARGE SCALE GENOMIC DNA]</scope>
    <source>
        <strain evidence="7">DAOM:BR144</strain>
    </source>
</reference>
<dbReference type="GO" id="GO:0005856">
    <property type="term" value="C:cytoskeleton"/>
    <property type="evidence" value="ECO:0007669"/>
    <property type="project" value="UniProtKB-SubCell"/>
</dbReference>
<feature type="compositionally biased region" description="Acidic residues" evidence="4">
    <location>
        <begin position="31"/>
        <end position="40"/>
    </location>
</feature>
<proteinExistence type="predicted"/>
<dbReference type="InterPro" id="IPR045110">
    <property type="entry name" value="XMAP215"/>
</dbReference>
<dbReference type="InterPro" id="IPR034085">
    <property type="entry name" value="TOG"/>
</dbReference>
<feature type="domain" description="TOG" evidence="5">
    <location>
        <begin position="159"/>
        <end position="390"/>
    </location>
</feature>
<accession>K3WDE0</accession>
<dbReference type="GO" id="GO:0046785">
    <property type="term" value="P:microtubule polymerization"/>
    <property type="evidence" value="ECO:0007669"/>
    <property type="project" value="InterPro"/>
</dbReference>
<evidence type="ECO:0000256" key="1">
    <source>
        <dbReference type="ARBA" id="ARBA00004245"/>
    </source>
</evidence>
<evidence type="ECO:0000256" key="3">
    <source>
        <dbReference type="ARBA" id="ARBA00023212"/>
    </source>
</evidence>
<dbReference type="SUPFAM" id="SSF48371">
    <property type="entry name" value="ARM repeat"/>
    <property type="match status" value="1"/>
</dbReference>
<dbReference type="VEuPathDB" id="FungiDB:PYU1_G002978"/>
<evidence type="ECO:0000313" key="7">
    <source>
        <dbReference type="Proteomes" id="UP000019132"/>
    </source>
</evidence>
<dbReference type="InterPro" id="IPR011989">
    <property type="entry name" value="ARM-like"/>
</dbReference>
<dbReference type="InterPro" id="IPR048491">
    <property type="entry name" value="XMAP215_CLASP_TOG"/>
</dbReference>